<evidence type="ECO:0000313" key="7">
    <source>
        <dbReference type="Proteomes" id="UP000612893"/>
    </source>
</evidence>
<dbReference type="InterPro" id="IPR003593">
    <property type="entry name" value="AAA+_ATPase"/>
</dbReference>
<dbReference type="InterPro" id="IPR015854">
    <property type="entry name" value="ABC_transpr_LolD-like"/>
</dbReference>
<dbReference type="InterPro" id="IPR027417">
    <property type="entry name" value="P-loop_NTPase"/>
</dbReference>
<dbReference type="PROSITE" id="PS50893">
    <property type="entry name" value="ABC_TRANSPORTER_2"/>
    <property type="match status" value="1"/>
</dbReference>
<dbReference type="CDD" id="cd03255">
    <property type="entry name" value="ABC_MJ0796_LolCDE_FtsE"/>
    <property type="match status" value="1"/>
</dbReference>
<feature type="domain" description="ABC transporter" evidence="5">
    <location>
        <begin position="6"/>
        <end position="222"/>
    </location>
</feature>
<dbReference type="AlphaFoldDB" id="A0A934K2I3"/>
<evidence type="ECO:0000256" key="3">
    <source>
        <dbReference type="ARBA" id="ARBA00022741"/>
    </source>
</evidence>
<dbReference type="Pfam" id="PF00005">
    <property type="entry name" value="ABC_tran"/>
    <property type="match status" value="1"/>
</dbReference>
<dbReference type="Proteomes" id="UP000612893">
    <property type="component" value="Unassembled WGS sequence"/>
</dbReference>
<keyword evidence="3" id="KW-0547">Nucleotide-binding</keyword>
<keyword evidence="7" id="KW-1185">Reference proteome</keyword>
<evidence type="ECO:0000256" key="4">
    <source>
        <dbReference type="ARBA" id="ARBA00022840"/>
    </source>
</evidence>
<evidence type="ECO:0000256" key="2">
    <source>
        <dbReference type="ARBA" id="ARBA00022448"/>
    </source>
</evidence>
<sequence>MTDAALSASHLHRFFHAGDEEVQALRDVSLRVHAGELMAVTGPSGSGKSTLVACLCGLDEPDGGTVTVAGERLSRRTESERAGLRARHIGLVLQAGNLIDHLTVDENLELSQRLAGRPEARRRAEVLERLGLASRASALPGRLSGGETARAGLALAVANRPTILVADEPTGEVDTDNEARVVDLLREEAARGTAVVVVTHSAALAGRADRILQLLDGRVAAE</sequence>
<dbReference type="InterPro" id="IPR017911">
    <property type="entry name" value="MacB-like_ATP-bd"/>
</dbReference>
<dbReference type="EMBL" id="JAEKNR010000073">
    <property type="protein sequence ID" value="MBJ7597704.1"/>
    <property type="molecule type" value="Genomic_DNA"/>
</dbReference>
<dbReference type="PANTHER" id="PTHR24220:SF689">
    <property type="entry name" value="LIPOPROTEIN-RELEASING SYSTEM ATP-BINDING PROTEIN LOLD"/>
    <property type="match status" value="1"/>
</dbReference>
<keyword evidence="2" id="KW-0813">Transport</keyword>
<name>A0A934K2I3_9BACT</name>
<keyword evidence="4 6" id="KW-0067">ATP-binding</keyword>
<comment type="similarity">
    <text evidence="1">Belongs to the ABC transporter superfamily.</text>
</comment>
<proteinExistence type="inferred from homology"/>
<accession>A0A934K2I3</accession>
<dbReference type="RefSeq" id="WP_338200141.1">
    <property type="nucleotide sequence ID" value="NZ_JAEKNR010000073.1"/>
</dbReference>
<evidence type="ECO:0000313" key="6">
    <source>
        <dbReference type="EMBL" id="MBJ7597704.1"/>
    </source>
</evidence>
<dbReference type="SMART" id="SM00382">
    <property type="entry name" value="AAA"/>
    <property type="match status" value="1"/>
</dbReference>
<evidence type="ECO:0000256" key="1">
    <source>
        <dbReference type="ARBA" id="ARBA00005417"/>
    </source>
</evidence>
<evidence type="ECO:0000259" key="5">
    <source>
        <dbReference type="PROSITE" id="PS50893"/>
    </source>
</evidence>
<gene>
    <name evidence="6" type="ORF">JF922_06425</name>
</gene>
<organism evidence="6 7">
    <name type="scientific">Candidatus Nephthysia bennettiae</name>
    <dbReference type="NCBI Taxonomy" id="3127016"/>
    <lineage>
        <taxon>Bacteria</taxon>
        <taxon>Bacillati</taxon>
        <taxon>Candidatus Dormiibacterota</taxon>
        <taxon>Candidatus Dormibacteria</taxon>
        <taxon>Candidatus Dormibacterales</taxon>
        <taxon>Candidatus Dormibacteraceae</taxon>
        <taxon>Candidatus Nephthysia</taxon>
    </lineage>
</organism>
<reference evidence="6" key="1">
    <citation type="submission" date="2020-10" db="EMBL/GenBank/DDBJ databases">
        <title>Ca. Dormibacterota MAGs.</title>
        <authorList>
            <person name="Montgomery K."/>
        </authorList>
    </citation>
    <scope>NUCLEOTIDE SEQUENCE [LARGE SCALE GENOMIC DNA]</scope>
    <source>
        <strain evidence="6">SC8812_S17_10</strain>
    </source>
</reference>
<dbReference type="Gene3D" id="3.40.50.300">
    <property type="entry name" value="P-loop containing nucleotide triphosphate hydrolases"/>
    <property type="match status" value="1"/>
</dbReference>
<comment type="caution">
    <text evidence="6">The sequence shown here is derived from an EMBL/GenBank/DDBJ whole genome shotgun (WGS) entry which is preliminary data.</text>
</comment>
<dbReference type="GO" id="GO:0005524">
    <property type="term" value="F:ATP binding"/>
    <property type="evidence" value="ECO:0007669"/>
    <property type="project" value="UniProtKB-KW"/>
</dbReference>
<protein>
    <submittedName>
        <fullName evidence="6">ABC transporter ATP-binding protein</fullName>
    </submittedName>
</protein>
<dbReference type="PANTHER" id="PTHR24220">
    <property type="entry name" value="IMPORT ATP-BINDING PROTEIN"/>
    <property type="match status" value="1"/>
</dbReference>
<dbReference type="SUPFAM" id="SSF52540">
    <property type="entry name" value="P-loop containing nucleoside triphosphate hydrolases"/>
    <property type="match status" value="1"/>
</dbReference>
<dbReference type="InterPro" id="IPR003439">
    <property type="entry name" value="ABC_transporter-like_ATP-bd"/>
</dbReference>